<dbReference type="AlphaFoldDB" id="A0A5E6UNY1"/>
<accession>A0A5E6UNY1</accession>
<reference evidence="2 3" key="1">
    <citation type="submission" date="2019-09" db="EMBL/GenBank/DDBJ databases">
        <authorList>
            <person name="Chandra G."/>
            <person name="Truman W A."/>
        </authorList>
    </citation>
    <scope>NUCLEOTIDE SEQUENCE [LARGE SCALE GENOMIC DNA]</scope>
    <source>
        <strain evidence="2">PS624</strain>
    </source>
</reference>
<dbReference type="RefSeq" id="WP_150775443.1">
    <property type="nucleotide sequence ID" value="NZ_CABVGZ010000036.1"/>
</dbReference>
<gene>
    <name evidence="2" type="ORF">PS624_03371</name>
</gene>
<organism evidence="2 3">
    <name type="scientific">Pseudomonas fluorescens</name>
    <dbReference type="NCBI Taxonomy" id="294"/>
    <lineage>
        <taxon>Bacteria</taxon>
        <taxon>Pseudomonadati</taxon>
        <taxon>Pseudomonadota</taxon>
        <taxon>Gammaproteobacteria</taxon>
        <taxon>Pseudomonadales</taxon>
        <taxon>Pseudomonadaceae</taxon>
        <taxon>Pseudomonas</taxon>
    </lineage>
</organism>
<name>A0A5E6UNY1_PSEFL</name>
<evidence type="ECO:0000256" key="1">
    <source>
        <dbReference type="SAM" id="MobiDB-lite"/>
    </source>
</evidence>
<sequence length="1168" mass="129076">MATLISEALIDSDAVVITDMHAESNKHTDSTIDINSNSDKPLDQPQKRKIEQLRTNDSVFGPIQIGEISITRVSLDALGATIDGHPLNGTNTFFRIPKRSFINSLQFSASDIAHHMKSATGYDIYLLPSLLFDMASHRPITAPNITRETSSIEVDPGNYRSKIEKLLSSAQKLDLQHTQLPNNTRRWVASAKAHLTVGSSVGLQAFGIYTGLRGILVAMKSGDTKEVVINATGVASEIGSIAVDVGVSKIANEMLAAGKNAFKDFAKTRFALRLGRSGGLIGGALTLPFDVYTTVNSLKAASHATGKEAMDHYISAGLSITSAAMTVILGTAAMAGLSFVGPAGLLFGAFLAIGSQVYGAVRIVDDIDDYIELTLGERWRSGFLSFCMWDVEQGVKDRYNQARTLIQHTEQLKRNARRLLDVQLKDSTEAVVNGSFEVDLVPTQVWKRNWWTKIDSWQTENVPVIRGGDDTIDASDGVTKDMPGAVVGVAGENKNTLWYLGDGRDSIKGVIKKPNIFHYGSGIKDLTGGEKNDHFVFEAAADLIKKNIEVSTYSKVKGGAGNDTLSLNGVHQTPKGYDIDLSAGTLQVRTPNPDAEDGATYKFHSLVENIENVETLSGAANVVTGTHERNIIKSRGQDVIKAGAGNDQIQLLHKSATASGEEGIDEYFIDHLEGRVCIFEDGKQQSTIELNWPIDLIESWVIEKNSLIITSGFYFYDKPKSVVVIHDIYETDEKETRLKNGKLVFLTKDRYQLKPDLPETIESGKNIDIEVDIIKHGQPAKPLIVYNSECWTKHQHEARYYIPRSEQSVTFYSADRPDVVTFVYLDYASDELSKVEAHFSARQSEKREDLIAGCDLTYHFGEKIVTLKHFSWARGGSDPKNMIKILRTMAVRPSHKYLLIFNDGVALNAGLTPETDVAPADDNYEMHSFKHWTTPLRLPLKFRQKQFAYELPSNEAYKLNALNACASIESRAIRTAMESLEGEGATYLVHLVANMTLKLTTPGALANAVTRLPYSSTWELDATKLGKVEVKLENNQLLIGSCIVHLPVYENEEDLIDQVRVISEHGIVHVVDLSFDRIYLDGLDARFFEEPDSTKALPDAFASMANQEVKVRNIIFADNWPGAFSYSFSAYSWILRSDKSRVEFSELRVVNRCTHQAPLITLLKVPPA</sequence>
<dbReference type="EMBL" id="CABVGZ010000036">
    <property type="protein sequence ID" value="VVN01909.1"/>
    <property type="molecule type" value="Genomic_DNA"/>
</dbReference>
<feature type="region of interest" description="Disordered" evidence="1">
    <location>
        <begin position="26"/>
        <end position="46"/>
    </location>
</feature>
<dbReference type="InterPro" id="IPR011049">
    <property type="entry name" value="Serralysin-like_metalloprot_C"/>
</dbReference>
<evidence type="ECO:0000313" key="3">
    <source>
        <dbReference type="Proteomes" id="UP000326241"/>
    </source>
</evidence>
<dbReference type="Gene3D" id="2.150.10.10">
    <property type="entry name" value="Serralysin-like metalloprotease, C-terminal"/>
    <property type="match status" value="1"/>
</dbReference>
<evidence type="ECO:0000313" key="2">
    <source>
        <dbReference type="EMBL" id="VVN01909.1"/>
    </source>
</evidence>
<evidence type="ECO:0008006" key="4">
    <source>
        <dbReference type="Google" id="ProtNLM"/>
    </source>
</evidence>
<proteinExistence type="predicted"/>
<dbReference type="SUPFAM" id="SSF51120">
    <property type="entry name" value="beta-Roll"/>
    <property type="match status" value="1"/>
</dbReference>
<protein>
    <recommendedName>
        <fullName evidence="4">Calcium-binding protein</fullName>
    </recommendedName>
</protein>
<dbReference type="Proteomes" id="UP000326241">
    <property type="component" value="Unassembled WGS sequence"/>
</dbReference>